<evidence type="ECO:0000313" key="3">
    <source>
        <dbReference type="Proteomes" id="UP000022611"/>
    </source>
</evidence>
<keyword evidence="1" id="KW-0812">Transmembrane</keyword>
<keyword evidence="1" id="KW-1133">Transmembrane helix</keyword>
<protein>
    <submittedName>
        <fullName evidence="2">Uncharacterized protein</fullName>
    </submittedName>
</protein>
<feature type="transmembrane region" description="Helical" evidence="1">
    <location>
        <begin position="6"/>
        <end position="28"/>
    </location>
</feature>
<dbReference type="AlphaFoldDB" id="A0A010THK2"/>
<comment type="caution">
    <text evidence="2">The sequence shown here is derived from an EMBL/GenBank/DDBJ whole genome shotgun (WGS) entry which is preliminary data.</text>
</comment>
<name>A0A010THK2_PSEFL</name>
<dbReference type="RefSeq" id="WP_019689770.1">
    <property type="nucleotide sequence ID" value="NZ_AFOY02000002.1"/>
</dbReference>
<dbReference type="EMBL" id="AFOY02000002">
    <property type="protein sequence ID" value="EXF96527.1"/>
    <property type="molecule type" value="Genomic_DNA"/>
</dbReference>
<dbReference type="OrthoDB" id="6883592at2"/>
<gene>
    <name evidence="2" type="ORF">HK44_016460</name>
</gene>
<dbReference type="PATRIC" id="fig|1042209.11.peg.440"/>
<dbReference type="Proteomes" id="UP000022611">
    <property type="component" value="Unassembled WGS sequence"/>
</dbReference>
<dbReference type="HOGENOM" id="CLU_112896_0_0_6"/>
<accession>A0A010THK2</accession>
<organism evidence="2 3">
    <name type="scientific">Pseudomonas fluorescens HK44</name>
    <dbReference type="NCBI Taxonomy" id="1042209"/>
    <lineage>
        <taxon>Bacteria</taxon>
        <taxon>Pseudomonadati</taxon>
        <taxon>Pseudomonadota</taxon>
        <taxon>Gammaproteobacteria</taxon>
        <taxon>Pseudomonadales</taxon>
        <taxon>Pseudomonadaceae</taxon>
        <taxon>Pseudomonas</taxon>
    </lineage>
</organism>
<dbReference type="eggNOG" id="ENOG5032ZF0">
    <property type="taxonomic scope" value="Bacteria"/>
</dbReference>
<sequence>MDAGNVSAIISAVAGISGVLLGNSFVAIKEYLGSRTKRKKDTAYLGIIVVSHLERFANGCLHVACDDGTEYGRPAGNNGEENVPTTIHPEFQPLDISVDWKLLPKDLIYSILWLPDKQEQLHSRLAGIEEYSYDPPEHTEYFWVRRRGYAELGLQASDLARRLRMHAGIPLEEHLPDEWNRDQHMKDVIKNIDAKREAHERRRSENPIQLQF</sequence>
<reference evidence="2 3" key="1">
    <citation type="journal article" date="2011" name="J. Bacteriol.">
        <title>Draft genome sequence of the polycyclic aromatic hydrocarbon-degrading, genetically engineered bioluminescent bioreporter Pseudomonas fluorescens HK44.</title>
        <authorList>
            <person name="Chauhan A."/>
            <person name="Layton A.C."/>
            <person name="Williams D.E."/>
            <person name="Smartt A.E."/>
            <person name="Ripp S."/>
            <person name="Karpinets T.V."/>
            <person name="Brown S.D."/>
            <person name="Sayler G.S."/>
        </authorList>
    </citation>
    <scope>NUCLEOTIDE SEQUENCE [LARGE SCALE GENOMIC DNA]</scope>
    <source>
        <strain evidence="2 3">HK44</strain>
    </source>
</reference>
<keyword evidence="1" id="KW-0472">Membrane</keyword>
<evidence type="ECO:0000313" key="2">
    <source>
        <dbReference type="EMBL" id="EXF96527.1"/>
    </source>
</evidence>
<proteinExistence type="predicted"/>
<evidence type="ECO:0000256" key="1">
    <source>
        <dbReference type="SAM" id="Phobius"/>
    </source>
</evidence>